<feature type="transmembrane region" description="Helical" evidence="11">
    <location>
        <begin position="12"/>
        <end position="31"/>
    </location>
</feature>
<keyword evidence="5" id="KW-0997">Cell inner membrane</keyword>
<evidence type="ECO:0000256" key="5">
    <source>
        <dbReference type="ARBA" id="ARBA00022519"/>
    </source>
</evidence>
<evidence type="ECO:0000313" key="14">
    <source>
        <dbReference type="Proteomes" id="UP001499909"/>
    </source>
</evidence>
<gene>
    <name evidence="13" type="ORF">GCM10022406_29030</name>
</gene>
<dbReference type="Pfam" id="PF05569">
    <property type="entry name" value="Peptidase_M56"/>
    <property type="match status" value="1"/>
</dbReference>
<dbReference type="InterPro" id="IPR051045">
    <property type="entry name" value="TonB-dependent_transducer"/>
</dbReference>
<evidence type="ECO:0000256" key="4">
    <source>
        <dbReference type="ARBA" id="ARBA00022475"/>
    </source>
</evidence>
<keyword evidence="7" id="KW-0653">Protein transport</keyword>
<dbReference type="SUPFAM" id="SSF74653">
    <property type="entry name" value="TolA/TonB C-terminal domain"/>
    <property type="match status" value="1"/>
</dbReference>
<keyword evidence="3" id="KW-0813">Transport</keyword>
<evidence type="ECO:0000256" key="7">
    <source>
        <dbReference type="ARBA" id="ARBA00022927"/>
    </source>
</evidence>
<dbReference type="InterPro" id="IPR008756">
    <property type="entry name" value="Peptidase_M56"/>
</dbReference>
<keyword evidence="6 11" id="KW-0812">Transmembrane</keyword>
<evidence type="ECO:0000256" key="3">
    <source>
        <dbReference type="ARBA" id="ARBA00022448"/>
    </source>
</evidence>
<keyword evidence="8 11" id="KW-1133">Transmembrane helix</keyword>
<sequence length="453" mass="48729">MQLLTLPALISWWWQSTLVLGLAWALYQGILRREPGFGYNRQFLRLAPLLALVAPPLLTLVTGPLAAWLPAAAPTAAQPVMPTLMLPAVAISSQVQTLNAATWLTGMYLVVGAGRLGRLALQIGRLWRLTHRLPRKVRSGYTLVTTSGQLPISSFGRWVFWNDTAPLTPAEARQVLQHEVAHVTQGHTLDRLGLELLRSVLWPNPFVHLYPRALELTHEYLADQAVLGTAAPRAAVTAYGSLLARLTLHRLAPLPSLLHSFTHSQTLTRIAMLTPSHPVRRWKQWLALPTTLGLLLTLALGNVACESAPAPPPPPPPSAEQAPAPPPPPAPLPPPPPPAEEAVYDNVDQMPEYPGGQQGLMQAVVANLKYPAAAKAAKLGGKVFVQFVVSSQGQLLDVELKKGIVAPGQQAAAAELNAAALQAVKQLSAHWSPGRLHGKPVAVSYIIPLTFAP</sequence>
<keyword evidence="14" id="KW-1185">Reference proteome</keyword>
<feature type="transmembrane region" description="Helical" evidence="11">
    <location>
        <begin position="43"/>
        <end position="69"/>
    </location>
</feature>
<reference evidence="14" key="1">
    <citation type="journal article" date="2019" name="Int. J. Syst. Evol. Microbiol.">
        <title>The Global Catalogue of Microorganisms (GCM) 10K type strain sequencing project: providing services to taxonomists for standard genome sequencing and annotation.</title>
        <authorList>
            <consortium name="The Broad Institute Genomics Platform"/>
            <consortium name="The Broad Institute Genome Sequencing Center for Infectious Disease"/>
            <person name="Wu L."/>
            <person name="Ma J."/>
        </authorList>
    </citation>
    <scope>NUCLEOTIDE SEQUENCE [LARGE SCALE GENOMIC DNA]</scope>
    <source>
        <strain evidence="14">JCM 17214</strain>
    </source>
</reference>
<dbReference type="Pfam" id="PF03544">
    <property type="entry name" value="TonB_C"/>
    <property type="match status" value="1"/>
</dbReference>
<dbReference type="PANTHER" id="PTHR33446:SF2">
    <property type="entry name" value="PROTEIN TONB"/>
    <property type="match status" value="1"/>
</dbReference>
<feature type="compositionally biased region" description="Pro residues" evidence="10">
    <location>
        <begin position="309"/>
        <end position="339"/>
    </location>
</feature>
<dbReference type="PANTHER" id="PTHR33446">
    <property type="entry name" value="PROTEIN TONB-RELATED"/>
    <property type="match status" value="1"/>
</dbReference>
<dbReference type="InterPro" id="IPR006260">
    <property type="entry name" value="TonB/TolA_C"/>
</dbReference>
<feature type="region of interest" description="Disordered" evidence="10">
    <location>
        <begin position="307"/>
        <end position="343"/>
    </location>
</feature>
<evidence type="ECO:0000256" key="1">
    <source>
        <dbReference type="ARBA" id="ARBA00004383"/>
    </source>
</evidence>
<proteinExistence type="inferred from homology"/>
<organism evidence="13 14">
    <name type="scientific">Hymenobacter algoricola</name>
    <dbReference type="NCBI Taxonomy" id="486267"/>
    <lineage>
        <taxon>Bacteria</taxon>
        <taxon>Pseudomonadati</taxon>
        <taxon>Bacteroidota</taxon>
        <taxon>Cytophagia</taxon>
        <taxon>Cytophagales</taxon>
        <taxon>Hymenobacteraceae</taxon>
        <taxon>Hymenobacter</taxon>
    </lineage>
</organism>
<keyword evidence="9 11" id="KW-0472">Membrane</keyword>
<evidence type="ECO:0000256" key="9">
    <source>
        <dbReference type="ARBA" id="ARBA00023136"/>
    </source>
</evidence>
<dbReference type="Gene3D" id="3.30.1150.10">
    <property type="match status" value="1"/>
</dbReference>
<accession>A0ABP7NF64</accession>
<evidence type="ECO:0000256" key="8">
    <source>
        <dbReference type="ARBA" id="ARBA00022989"/>
    </source>
</evidence>
<dbReference type="NCBIfam" id="TIGR01352">
    <property type="entry name" value="tonB_Cterm"/>
    <property type="match status" value="1"/>
</dbReference>
<dbReference type="Proteomes" id="UP001499909">
    <property type="component" value="Unassembled WGS sequence"/>
</dbReference>
<evidence type="ECO:0000256" key="2">
    <source>
        <dbReference type="ARBA" id="ARBA00006555"/>
    </source>
</evidence>
<dbReference type="InterPro" id="IPR037682">
    <property type="entry name" value="TonB_C"/>
</dbReference>
<evidence type="ECO:0000256" key="10">
    <source>
        <dbReference type="SAM" id="MobiDB-lite"/>
    </source>
</evidence>
<keyword evidence="4" id="KW-1003">Cell membrane</keyword>
<evidence type="ECO:0000313" key="13">
    <source>
        <dbReference type="EMBL" id="GAA3945110.1"/>
    </source>
</evidence>
<evidence type="ECO:0000259" key="12">
    <source>
        <dbReference type="PROSITE" id="PS52015"/>
    </source>
</evidence>
<protein>
    <recommendedName>
        <fullName evidence="12">TonB C-terminal domain-containing protein</fullName>
    </recommendedName>
</protein>
<dbReference type="EMBL" id="BAABDH010000094">
    <property type="protein sequence ID" value="GAA3945110.1"/>
    <property type="molecule type" value="Genomic_DNA"/>
</dbReference>
<dbReference type="PROSITE" id="PS52015">
    <property type="entry name" value="TONB_CTD"/>
    <property type="match status" value="1"/>
</dbReference>
<comment type="subcellular location">
    <subcellularLocation>
        <location evidence="1">Cell inner membrane</location>
        <topology evidence="1">Single-pass membrane protein</topology>
        <orientation evidence="1">Periplasmic side</orientation>
    </subcellularLocation>
</comment>
<comment type="similarity">
    <text evidence="2">Belongs to the TonB family.</text>
</comment>
<comment type="caution">
    <text evidence="13">The sequence shown here is derived from an EMBL/GenBank/DDBJ whole genome shotgun (WGS) entry which is preliminary data.</text>
</comment>
<evidence type="ECO:0000256" key="11">
    <source>
        <dbReference type="SAM" id="Phobius"/>
    </source>
</evidence>
<feature type="domain" description="TonB C-terminal" evidence="12">
    <location>
        <begin position="355"/>
        <end position="453"/>
    </location>
</feature>
<dbReference type="RefSeq" id="WP_345115396.1">
    <property type="nucleotide sequence ID" value="NZ_BAABDH010000094.1"/>
</dbReference>
<name>A0ABP7NF64_9BACT</name>
<evidence type="ECO:0000256" key="6">
    <source>
        <dbReference type="ARBA" id="ARBA00022692"/>
    </source>
</evidence>